<evidence type="ECO:0000313" key="2">
    <source>
        <dbReference type="Proteomes" id="UP000004994"/>
    </source>
</evidence>
<keyword evidence="2" id="KW-1185">Reference proteome</keyword>
<dbReference type="Gramene" id="Solyc04g071005.1.1">
    <property type="protein sequence ID" value="Solyc04g071005.1.1"/>
    <property type="gene ID" value="Solyc04g071005.1"/>
</dbReference>
<evidence type="ECO:0000313" key="1">
    <source>
        <dbReference type="EnsemblPlants" id="Solyc04g071005.1.1"/>
    </source>
</evidence>
<organism evidence="1">
    <name type="scientific">Solanum lycopersicum</name>
    <name type="common">Tomato</name>
    <name type="synonym">Lycopersicon esculentum</name>
    <dbReference type="NCBI Taxonomy" id="4081"/>
    <lineage>
        <taxon>Eukaryota</taxon>
        <taxon>Viridiplantae</taxon>
        <taxon>Streptophyta</taxon>
        <taxon>Embryophyta</taxon>
        <taxon>Tracheophyta</taxon>
        <taxon>Spermatophyta</taxon>
        <taxon>Magnoliopsida</taxon>
        <taxon>eudicotyledons</taxon>
        <taxon>Gunneridae</taxon>
        <taxon>Pentapetalae</taxon>
        <taxon>asterids</taxon>
        <taxon>lamiids</taxon>
        <taxon>Solanales</taxon>
        <taxon>Solanaceae</taxon>
        <taxon>Solanoideae</taxon>
        <taxon>Solaneae</taxon>
        <taxon>Solanum</taxon>
        <taxon>Solanum subgen. Lycopersicon</taxon>
    </lineage>
</organism>
<sequence length="104" mass="11887">MYDTYVTVVVLSCISYNIFNHDMECTNFLQKQQLDLGHLAIQFEKKEAAFFVAVPSIEICNYFNQFYNALNEAVALFGTSLFSSHACHRQQESYLVIPVTSSET</sequence>
<dbReference type="InParanoid" id="A0A3Q7GYR3"/>
<proteinExistence type="predicted"/>
<reference evidence="1" key="1">
    <citation type="journal article" date="2012" name="Nature">
        <title>The tomato genome sequence provides insights into fleshy fruit evolution.</title>
        <authorList>
            <consortium name="Tomato Genome Consortium"/>
        </authorList>
    </citation>
    <scope>NUCLEOTIDE SEQUENCE [LARGE SCALE GENOMIC DNA]</scope>
    <source>
        <strain evidence="1">cv. Heinz 1706</strain>
    </source>
</reference>
<protein>
    <submittedName>
        <fullName evidence="1">Uncharacterized protein</fullName>
    </submittedName>
</protein>
<dbReference type="EnsemblPlants" id="Solyc04g071005.1.1">
    <property type="protein sequence ID" value="Solyc04g071005.1.1"/>
    <property type="gene ID" value="Solyc04g071005.1"/>
</dbReference>
<name>A0A3Q7GYR3_SOLLC</name>
<accession>A0A3Q7GYR3</accession>
<dbReference type="AlphaFoldDB" id="A0A3Q7GYR3"/>
<dbReference type="Proteomes" id="UP000004994">
    <property type="component" value="Chromosome 4"/>
</dbReference>
<reference evidence="1" key="2">
    <citation type="submission" date="2019-01" db="UniProtKB">
        <authorList>
            <consortium name="EnsemblPlants"/>
        </authorList>
    </citation>
    <scope>IDENTIFICATION</scope>
    <source>
        <strain evidence="1">cv. Heinz 1706</strain>
    </source>
</reference>